<dbReference type="AlphaFoldDB" id="A0A448XQ65"/>
<evidence type="ECO:0000313" key="1">
    <source>
        <dbReference type="EMBL" id="VEL42222.1"/>
    </source>
</evidence>
<accession>A0A448XQ65</accession>
<proteinExistence type="predicted"/>
<keyword evidence="2" id="KW-1185">Reference proteome</keyword>
<name>A0A448XQ65_9PLAT</name>
<comment type="caution">
    <text evidence="1">The sequence shown here is derived from an EMBL/GenBank/DDBJ whole genome shotgun (WGS) entry which is preliminary data.</text>
</comment>
<organism evidence="1 2">
    <name type="scientific">Protopolystoma xenopodis</name>
    <dbReference type="NCBI Taxonomy" id="117903"/>
    <lineage>
        <taxon>Eukaryota</taxon>
        <taxon>Metazoa</taxon>
        <taxon>Spiralia</taxon>
        <taxon>Lophotrochozoa</taxon>
        <taxon>Platyhelminthes</taxon>
        <taxon>Monogenea</taxon>
        <taxon>Polyopisthocotylea</taxon>
        <taxon>Polystomatidea</taxon>
        <taxon>Polystomatidae</taxon>
        <taxon>Protopolystoma</taxon>
    </lineage>
</organism>
<protein>
    <submittedName>
        <fullName evidence="1">Uncharacterized protein</fullName>
    </submittedName>
</protein>
<reference evidence="1" key="1">
    <citation type="submission" date="2018-11" db="EMBL/GenBank/DDBJ databases">
        <authorList>
            <consortium name="Pathogen Informatics"/>
        </authorList>
    </citation>
    <scope>NUCLEOTIDE SEQUENCE</scope>
</reference>
<dbReference type="Proteomes" id="UP000784294">
    <property type="component" value="Unassembled WGS sequence"/>
</dbReference>
<gene>
    <name evidence="1" type="ORF">PXEA_LOCUS35662</name>
</gene>
<sequence length="114" mass="11938">MPHKQLELASWSISRLAGPHASTARQQAPTTLLPALISGGSVGLFTGAGVGSDDADSRGGASCRLAVSLPWGTQTLAMTLAQNWGMEQTCRVRLRVCFRGLDISTDKIVLVSAS</sequence>
<evidence type="ECO:0000313" key="2">
    <source>
        <dbReference type="Proteomes" id="UP000784294"/>
    </source>
</evidence>
<dbReference type="EMBL" id="CAAALY010273199">
    <property type="protein sequence ID" value="VEL42222.1"/>
    <property type="molecule type" value="Genomic_DNA"/>
</dbReference>